<dbReference type="Proteomes" id="UP001283361">
    <property type="component" value="Unassembled WGS sequence"/>
</dbReference>
<protein>
    <submittedName>
        <fullName evidence="1">Uncharacterized protein</fullName>
    </submittedName>
</protein>
<organism evidence="1 2">
    <name type="scientific">Elysia crispata</name>
    <name type="common">lettuce slug</name>
    <dbReference type="NCBI Taxonomy" id="231223"/>
    <lineage>
        <taxon>Eukaryota</taxon>
        <taxon>Metazoa</taxon>
        <taxon>Spiralia</taxon>
        <taxon>Lophotrochozoa</taxon>
        <taxon>Mollusca</taxon>
        <taxon>Gastropoda</taxon>
        <taxon>Heterobranchia</taxon>
        <taxon>Euthyneura</taxon>
        <taxon>Panpulmonata</taxon>
        <taxon>Sacoglossa</taxon>
        <taxon>Placobranchoidea</taxon>
        <taxon>Plakobranchidae</taxon>
        <taxon>Elysia</taxon>
    </lineage>
</organism>
<evidence type="ECO:0000313" key="2">
    <source>
        <dbReference type="Proteomes" id="UP001283361"/>
    </source>
</evidence>
<dbReference type="EMBL" id="JAWDGP010006982">
    <property type="protein sequence ID" value="KAK3731958.1"/>
    <property type="molecule type" value="Genomic_DNA"/>
</dbReference>
<comment type="caution">
    <text evidence="1">The sequence shown here is derived from an EMBL/GenBank/DDBJ whole genome shotgun (WGS) entry which is preliminary data.</text>
</comment>
<evidence type="ECO:0000313" key="1">
    <source>
        <dbReference type="EMBL" id="KAK3731958.1"/>
    </source>
</evidence>
<keyword evidence="2" id="KW-1185">Reference proteome</keyword>
<sequence length="145" mass="16030">MEGVSSTSPTPSSVTQPDWPRGAAEWCIVACDLSHDALRKLLHRPTRRTTWRHSALTGDNKHAMDAELIRSLLHAETDSACCKTCLHCGHLNVHNWSAFEHGLHHICLGCLLGRWACSLKGVHDMSLVVSGGQRLGVTTELIRQY</sequence>
<dbReference type="AlphaFoldDB" id="A0AAE0Y434"/>
<accession>A0AAE0Y434</accession>
<reference evidence="1" key="1">
    <citation type="journal article" date="2023" name="G3 (Bethesda)">
        <title>A reference genome for the long-term kleptoplast-retaining sea slug Elysia crispata morphotype clarki.</title>
        <authorList>
            <person name="Eastman K.E."/>
            <person name="Pendleton A.L."/>
            <person name="Shaikh M.A."/>
            <person name="Suttiyut T."/>
            <person name="Ogas R."/>
            <person name="Tomko P."/>
            <person name="Gavelis G."/>
            <person name="Widhalm J.R."/>
            <person name="Wisecaver J.H."/>
        </authorList>
    </citation>
    <scope>NUCLEOTIDE SEQUENCE</scope>
    <source>
        <strain evidence="1">ECLA1</strain>
    </source>
</reference>
<gene>
    <name evidence="1" type="ORF">RRG08_045017</name>
</gene>
<name>A0AAE0Y434_9GAST</name>
<proteinExistence type="predicted"/>